<evidence type="ECO:0000256" key="3">
    <source>
        <dbReference type="ARBA" id="ARBA00006702"/>
    </source>
</evidence>
<dbReference type="Proteomes" id="UP000685013">
    <property type="component" value="Chromosome 12"/>
</dbReference>
<dbReference type="AlphaFoldDB" id="A0AAV6MT66"/>
<keyword evidence="5" id="KW-0479">Metal-binding</keyword>
<sequence>MDVDRFPSTFAADSVRRNPLRRSVSRRFLRIPPLNSGSLGNEGGREAAKAMVKEAKKKDSILCTSGFLNADGSESFASVFSKRGNKGVNQDCCIVWEEFGCQDDMLFCGVFDGHGPWGHFVAKTVRESMPPSLLHHWQQGLAQAFLEPELDSEKKHQRFELWKHSFLRTCAAIDHELEQHRKIDTVYSGTTALSIVKQGELVVLANVGDSRAVLATTSDDGSVVPVQLTVDFKPNLPQEAERIRQCNGRVFCLSDEPGVHRVWLPDEESPGLAMSRAFGDYCIKEFGLISVPEVTCRSITRRDQFIILATDGVWDVVSNQEAVEIVSSTLDRAKSSKRLVECAVRAWKRKRRGIAMDDISAICLFFHSSSDQDHLVS</sequence>
<dbReference type="GO" id="GO:0046872">
    <property type="term" value="F:metal ion binding"/>
    <property type="evidence" value="ECO:0007669"/>
    <property type="project" value="UniProtKB-KW"/>
</dbReference>
<dbReference type="Pfam" id="PF00481">
    <property type="entry name" value="PP2C"/>
    <property type="match status" value="1"/>
</dbReference>
<evidence type="ECO:0000256" key="4">
    <source>
        <dbReference type="ARBA" id="ARBA00013081"/>
    </source>
</evidence>
<evidence type="ECO:0000256" key="6">
    <source>
        <dbReference type="ARBA" id="ARBA00022801"/>
    </source>
</evidence>
<keyword evidence="14" id="KW-1185">Reference proteome</keyword>
<evidence type="ECO:0000256" key="2">
    <source>
        <dbReference type="ARBA" id="ARBA00001946"/>
    </source>
</evidence>
<proteinExistence type="inferred from homology"/>
<accession>A0AAV6MT66</accession>
<dbReference type="GO" id="GO:0004722">
    <property type="term" value="F:protein serine/threonine phosphatase activity"/>
    <property type="evidence" value="ECO:0007669"/>
    <property type="project" value="UniProtKB-EC"/>
</dbReference>
<evidence type="ECO:0000313" key="14">
    <source>
        <dbReference type="Proteomes" id="UP000685013"/>
    </source>
</evidence>
<dbReference type="InterPro" id="IPR015655">
    <property type="entry name" value="PP2C"/>
</dbReference>
<keyword evidence="6" id="KW-0378">Hydrolase</keyword>
<dbReference type="PROSITE" id="PS51746">
    <property type="entry name" value="PPM_2"/>
    <property type="match status" value="1"/>
</dbReference>
<dbReference type="EMBL" id="JAGKQH010000012">
    <property type="protein sequence ID" value="KAG6586237.1"/>
    <property type="molecule type" value="Genomic_DNA"/>
</dbReference>
<comment type="similarity">
    <text evidence="3">Belongs to the PP2C family.</text>
</comment>
<gene>
    <name evidence="13" type="primary">PPC6-7</name>
    <name evidence="13" type="ORF">SDJN03_18970</name>
</gene>
<evidence type="ECO:0000256" key="1">
    <source>
        <dbReference type="ARBA" id="ARBA00001936"/>
    </source>
</evidence>
<evidence type="ECO:0000256" key="10">
    <source>
        <dbReference type="ARBA" id="ARBA00047761"/>
    </source>
</evidence>
<feature type="non-terminal residue" evidence="13">
    <location>
        <position position="1"/>
    </location>
</feature>
<keyword evidence="8" id="KW-0904">Protein phosphatase</keyword>
<feature type="domain" description="PPM-type phosphatase" evidence="12">
    <location>
        <begin position="76"/>
        <end position="366"/>
    </location>
</feature>
<evidence type="ECO:0000256" key="5">
    <source>
        <dbReference type="ARBA" id="ARBA00022723"/>
    </source>
</evidence>
<reference evidence="13 14" key="1">
    <citation type="journal article" date="2021" name="Hortic Res">
        <title>The domestication of Cucurbita argyrosperma as revealed by the genome of its wild relative.</title>
        <authorList>
            <person name="Barrera-Redondo J."/>
            <person name="Sanchez-de la Vega G."/>
            <person name="Aguirre-Liguori J.A."/>
            <person name="Castellanos-Morales G."/>
            <person name="Gutierrez-Guerrero Y.T."/>
            <person name="Aguirre-Dugua X."/>
            <person name="Aguirre-Planter E."/>
            <person name="Tenaillon M.I."/>
            <person name="Lira-Saade R."/>
            <person name="Eguiarte L.E."/>
        </authorList>
    </citation>
    <scope>NUCLEOTIDE SEQUENCE [LARGE SCALE GENOMIC DNA]</scope>
    <source>
        <strain evidence="13">JBR-2021</strain>
    </source>
</reference>
<evidence type="ECO:0000256" key="9">
    <source>
        <dbReference type="ARBA" id="ARBA00023211"/>
    </source>
</evidence>
<dbReference type="PANTHER" id="PTHR47992">
    <property type="entry name" value="PROTEIN PHOSPHATASE"/>
    <property type="match status" value="1"/>
</dbReference>
<protein>
    <recommendedName>
        <fullName evidence="4">protein-serine/threonine phosphatase</fullName>
        <ecNumber evidence="4">3.1.3.16</ecNumber>
    </recommendedName>
</protein>
<dbReference type="CDD" id="cd00143">
    <property type="entry name" value="PP2Cc"/>
    <property type="match status" value="1"/>
</dbReference>
<evidence type="ECO:0000256" key="11">
    <source>
        <dbReference type="ARBA" id="ARBA00048336"/>
    </source>
</evidence>
<evidence type="ECO:0000313" key="13">
    <source>
        <dbReference type="EMBL" id="KAG6586237.1"/>
    </source>
</evidence>
<dbReference type="GO" id="GO:0009414">
    <property type="term" value="P:response to water deprivation"/>
    <property type="evidence" value="ECO:0007669"/>
    <property type="project" value="UniProtKB-ARBA"/>
</dbReference>
<evidence type="ECO:0000256" key="7">
    <source>
        <dbReference type="ARBA" id="ARBA00022842"/>
    </source>
</evidence>
<organism evidence="13 14">
    <name type="scientific">Cucurbita argyrosperma subsp. sororia</name>
    <dbReference type="NCBI Taxonomy" id="37648"/>
    <lineage>
        <taxon>Eukaryota</taxon>
        <taxon>Viridiplantae</taxon>
        <taxon>Streptophyta</taxon>
        <taxon>Embryophyta</taxon>
        <taxon>Tracheophyta</taxon>
        <taxon>Spermatophyta</taxon>
        <taxon>Magnoliopsida</taxon>
        <taxon>eudicotyledons</taxon>
        <taxon>Gunneridae</taxon>
        <taxon>Pentapetalae</taxon>
        <taxon>rosids</taxon>
        <taxon>fabids</taxon>
        <taxon>Cucurbitales</taxon>
        <taxon>Cucurbitaceae</taxon>
        <taxon>Cucurbiteae</taxon>
        <taxon>Cucurbita</taxon>
    </lineage>
</organism>
<comment type="cofactor">
    <cofactor evidence="1">
        <name>Mn(2+)</name>
        <dbReference type="ChEBI" id="CHEBI:29035"/>
    </cofactor>
</comment>
<evidence type="ECO:0000259" key="12">
    <source>
        <dbReference type="PROSITE" id="PS51746"/>
    </source>
</evidence>
<keyword evidence="7" id="KW-0460">Magnesium</keyword>
<dbReference type="SMART" id="SM00332">
    <property type="entry name" value="PP2Cc"/>
    <property type="match status" value="1"/>
</dbReference>
<comment type="caution">
    <text evidence="13">The sequence shown here is derived from an EMBL/GenBank/DDBJ whole genome shotgun (WGS) entry which is preliminary data.</text>
</comment>
<evidence type="ECO:0000256" key="8">
    <source>
        <dbReference type="ARBA" id="ARBA00022912"/>
    </source>
</evidence>
<comment type="catalytic activity">
    <reaction evidence="11">
        <text>O-phospho-L-threonyl-[protein] + H2O = L-threonyl-[protein] + phosphate</text>
        <dbReference type="Rhea" id="RHEA:47004"/>
        <dbReference type="Rhea" id="RHEA-COMP:11060"/>
        <dbReference type="Rhea" id="RHEA-COMP:11605"/>
        <dbReference type="ChEBI" id="CHEBI:15377"/>
        <dbReference type="ChEBI" id="CHEBI:30013"/>
        <dbReference type="ChEBI" id="CHEBI:43474"/>
        <dbReference type="ChEBI" id="CHEBI:61977"/>
        <dbReference type="EC" id="3.1.3.16"/>
    </reaction>
</comment>
<keyword evidence="9" id="KW-0464">Manganese</keyword>
<name>A0AAV6MT66_9ROSI</name>
<dbReference type="InterPro" id="IPR001932">
    <property type="entry name" value="PPM-type_phosphatase-like_dom"/>
</dbReference>
<comment type="catalytic activity">
    <reaction evidence="10">
        <text>O-phospho-L-seryl-[protein] + H2O = L-seryl-[protein] + phosphate</text>
        <dbReference type="Rhea" id="RHEA:20629"/>
        <dbReference type="Rhea" id="RHEA-COMP:9863"/>
        <dbReference type="Rhea" id="RHEA-COMP:11604"/>
        <dbReference type="ChEBI" id="CHEBI:15377"/>
        <dbReference type="ChEBI" id="CHEBI:29999"/>
        <dbReference type="ChEBI" id="CHEBI:43474"/>
        <dbReference type="ChEBI" id="CHEBI:83421"/>
        <dbReference type="EC" id="3.1.3.16"/>
    </reaction>
</comment>
<dbReference type="FunFam" id="3.60.40.10:FF:000038">
    <property type="entry name" value="Probable protein phosphatase 2C 34"/>
    <property type="match status" value="1"/>
</dbReference>
<dbReference type="GO" id="GO:0045926">
    <property type="term" value="P:negative regulation of growth"/>
    <property type="evidence" value="ECO:0007669"/>
    <property type="project" value="UniProtKB-ARBA"/>
</dbReference>
<comment type="cofactor">
    <cofactor evidence="2">
        <name>Mg(2+)</name>
        <dbReference type="ChEBI" id="CHEBI:18420"/>
    </cofactor>
</comment>
<dbReference type="EC" id="3.1.3.16" evidence="4"/>